<dbReference type="EMBL" id="BRYB01006526">
    <property type="protein sequence ID" value="GMI51002.1"/>
    <property type="molecule type" value="Genomic_DNA"/>
</dbReference>
<proteinExistence type="predicted"/>
<keyword evidence="8" id="KW-1185">Reference proteome</keyword>
<reference evidence="7 8" key="1">
    <citation type="journal article" date="2023" name="Commun. Biol.">
        <title>Genome analysis of Parmales, the sister group of diatoms, reveals the evolutionary specialization of diatoms from phago-mixotrophs to photoautotrophs.</title>
        <authorList>
            <person name="Ban H."/>
            <person name="Sato S."/>
            <person name="Yoshikawa S."/>
            <person name="Yamada K."/>
            <person name="Nakamura Y."/>
            <person name="Ichinomiya M."/>
            <person name="Sato N."/>
            <person name="Blanc-Mathieu R."/>
            <person name="Endo H."/>
            <person name="Kuwata A."/>
            <person name="Ogata H."/>
        </authorList>
    </citation>
    <scope>NUCLEOTIDE SEQUENCE [LARGE SCALE GENOMIC DNA]</scope>
</reference>
<dbReference type="InterPro" id="IPR013083">
    <property type="entry name" value="Znf_RING/FYVE/PHD"/>
</dbReference>
<name>A0ABQ6N9Z1_9STRA</name>
<feature type="region of interest" description="Disordered" evidence="5">
    <location>
        <begin position="21"/>
        <end position="95"/>
    </location>
</feature>
<dbReference type="PANTHER" id="PTHR45798">
    <property type="entry name" value="RING-H2 FINGER PROTEIN ATL61-RELATED-RELATED"/>
    <property type="match status" value="1"/>
</dbReference>
<feature type="compositionally biased region" description="Low complexity" evidence="5">
    <location>
        <begin position="42"/>
        <end position="53"/>
    </location>
</feature>
<evidence type="ECO:0000259" key="6">
    <source>
        <dbReference type="PROSITE" id="PS50089"/>
    </source>
</evidence>
<evidence type="ECO:0000256" key="1">
    <source>
        <dbReference type="ARBA" id="ARBA00022723"/>
    </source>
</evidence>
<feature type="domain" description="RING-type" evidence="6">
    <location>
        <begin position="160"/>
        <end position="206"/>
    </location>
</feature>
<dbReference type="InterPro" id="IPR052788">
    <property type="entry name" value="RING-type_E3_ligase_ATL"/>
</dbReference>
<comment type="caution">
    <text evidence="7">The sequence shown here is derived from an EMBL/GenBank/DDBJ whole genome shotgun (WGS) entry which is preliminary data.</text>
</comment>
<keyword evidence="1" id="KW-0479">Metal-binding</keyword>
<accession>A0ABQ6N9Z1</accession>
<organism evidence="7 8">
    <name type="scientific">Tetraparma gracilis</name>
    <dbReference type="NCBI Taxonomy" id="2962635"/>
    <lineage>
        <taxon>Eukaryota</taxon>
        <taxon>Sar</taxon>
        <taxon>Stramenopiles</taxon>
        <taxon>Ochrophyta</taxon>
        <taxon>Bolidophyceae</taxon>
        <taxon>Parmales</taxon>
        <taxon>Triparmaceae</taxon>
        <taxon>Tetraparma</taxon>
    </lineage>
</organism>
<evidence type="ECO:0000256" key="5">
    <source>
        <dbReference type="SAM" id="MobiDB-lite"/>
    </source>
</evidence>
<dbReference type="Pfam" id="PF13639">
    <property type="entry name" value="zf-RING_2"/>
    <property type="match status" value="1"/>
</dbReference>
<dbReference type="SUPFAM" id="SSF57850">
    <property type="entry name" value="RING/U-box"/>
    <property type="match status" value="1"/>
</dbReference>
<gene>
    <name evidence="7" type="ORF">TeGR_g4960</name>
</gene>
<dbReference type="PROSITE" id="PS50089">
    <property type="entry name" value="ZF_RING_2"/>
    <property type="match status" value="1"/>
</dbReference>
<dbReference type="Gene3D" id="3.30.40.10">
    <property type="entry name" value="Zinc/RING finger domain, C3HC4 (zinc finger)"/>
    <property type="match status" value="1"/>
</dbReference>
<evidence type="ECO:0000313" key="8">
    <source>
        <dbReference type="Proteomes" id="UP001165060"/>
    </source>
</evidence>
<sequence>MDMAIPNLLHTLLPCCFPPPPSSPSPSGAEIVNYPSAHRLMSSGSSPTSSSSSRRTRRKGRRNRGQGGQEYVSLADVEDSSFEIGDGDEVPDETLKQSLDSPTALKQPATSLASFSPGTSTASPSLLVSDTFVLPGSALQSALAMSMAGVVDKTDASEECVICMEGFDEGNPKMLTLCNCGMNKTNFHYSCLLQWTEKNSSCPSCRHELLWEEAE</sequence>
<dbReference type="PANTHER" id="PTHR45798:SF97">
    <property type="entry name" value="ALCOHOL-SENSITIVE RING FINGER PROTEIN 1"/>
    <property type="match status" value="1"/>
</dbReference>
<protein>
    <recommendedName>
        <fullName evidence="6">RING-type domain-containing protein</fullName>
    </recommendedName>
</protein>
<feature type="compositionally biased region" description="Acidic residues" evidence="5">
    <location>
        <begin position="76"/>
        <end position="92"/>
    </location>
</feature>
<feature type="compositionally biased region" description="Basic residues" evidence="5">
    <location>
        <begin position="54"/>
        <end position="64"/>
    </location>
</feature>
<keyword evidence="3" id="KW-0862">Zinc</keyword>
<feature type="non-terminal residue" evidence="7">
    <location>
        <position position="215"/>
    </location>
</feature>
<dbReference type="Proteomes" id="UP001165060">
    <property type="component" value="Unassembled WGS sequence"/>
</dbReference>
<evidence type="ECO:0000313" key="7">
    <source>
        <dbReference type="EMBL" id="GMI51002.1"/>
    </source>
</evidence>
<keyword evidence="2 4" id="KW-0863">Zinc-finger</keyword>
<evidence type="ECO:0000256" key="2">
    <source>
        <dbReference type="ARBA" id="ARBA00022771"/>
    </source>
</evidence>
<evidence type="ECO:0000256" key="4">
    <source>
        <dbReference type="PROSITE-ProRule" id="PRU00175"/>
    </source>
</evidence>
<dbReference type="InterPro" id="IPR001841">
    <property type="entry name" value="Znf_RING"/>
</dbReference>
<evidence type="ECO:0000256" key="3">
    <source>
        <dbReference type="ARBA" id="ARBA00022833"/>
    </source>
</evidence>